<dbReference type="RefSeq" id="WP_085228643.1">
    <property type="nucleotide sequence ID" value="NZ_BSQD01000009.1"/>
</dbReference>
<dbReference type="PANTHER" id="PTHR13061:SF29">
    <property type="entry name" value="GAMMA CARBONIC ANHYDRASE-LIKE 1, MITOCHONDRIAL-RELATED"/>
    <property type="match status" value="1"/>
</dbReference>
<sequence>MNTCTLYAFRGCTPRIEGSDHYFAPGARIIGDVTIGERVSVWFNAVIRGDRDHIAIGRGTNVQDLAMLHVDTGFPLTIGEGVTIAHHATLHGCTIGDHSLIGINAVVLNGARVGRCCVIAANALVGEGAEVPERSVFVGSPGRVIRQLSDKEAADLEAVSASYAAHAREFAADCHALEPAAIER</sequence>
<dbReference type="GO" id="GO:0016740">
    <property type="term" value="F:transferase activity"/>
    <property type="evidence" value="ECO:0007669"/>
    <property type="project" value="UniProtKB-KW"/>
</dbReference>
<dbReference type="CDD" id="cd04645">
    <property type="entry name" value="LbH_gamma_CA_like"/>
    <property type="match status" value="1"/>
</dbReference>
<name>A0A1X7FJI8_TRICW</name>
<dbReference type="STRING" id="28094.SAMN06295900_10995"/>
<organism evidence="1 2">
    <name type="scientific">Trinickia caryophylli</name>
    <name type="common">Paraburkholderia caryophylli</name>
    <dbReference type="NCBI Taxonomy" id="28094"/>
    <lineage>
        <taxon>Bacteria</taxon>
        <taxon>Pseudomonadati</taxon>
        <taxon>Pseudomonadota</taxon>
        <taxon>Betaproteobacteria</taxon>
        <taxon>Burkholderiales</taxon>
        <taxon>Burkholderiaceae</taxon>
        <taxon>Trinickia</taxon>
    </lineage>
</organism>
<dbReference type="OrthoDB" id="9803036at2"/>
<dbReference type="SUPFAM" id="SSF51161">
    <property type="entry name" value="Trimeric LpxA-like enzymes"/>
    <property type="match status" value="1"/>
</dbReference>
<protein>
    <submittedName>
        <fullName evidence="1">Carbonic anhydrase or acetyltransferase, isoleucine patch superfamily</fullName>
    </submittedName>
</protein>
<dbReference type="Proteomes" id="UP000192911">
    <property type="component" value="Unassembled WGS sequence"/>
</dbReference>
<dbReference type="InterPro" id="IPR050484">
    <property type="entry name" value="Transf_Hexapept/Carb_Anhydrase"/>
</dbReference>
<keyword evidence="2" id="KW-1185">Reference proteome</keyword>
<dbReference type="EMBL" id="FXAH01000009">
    <property type="protein sequence ID" value="SMF53136.1"/>
    <property type="molecule type" value="Genomic_DNA"/>
</dbReference>
<dbReference type="GeneID" id="95549852"/>
<reference evidence="2" key="1">
    <citation type="submission" date="2017-04" db="EMBL/GenBank/DDBJ databases">
        <authorList>
            <person name="Varghese N."/>
            <person name="Submissions S."/>
        </authorList>
    </citation>
    <scope>NUCLEOTIDE SEQUENCE [LARGE SCALE GENOMIC DNA]</scope>
    <source>
        <strain evidence="2">Ballard 720</strain>
    </source>
</reference>
<dbReference type="InterPro" id="IPR011004">
    <property type="entry name" value="Trimer_LpxA-like_sf"/>
</dbReference>
<dbReference type="InterPro" id="IPR047324">
    <property type="entry name" value="LbH_gamma_CA-like"/>
</dbReference>
<evidence type="ECO:0000313" key="1">
    <source>
        <dbReference type="EMBL" id="SMF53136.1"/>
    </source>
</evidence>
<proteinExistence type="predicted"/>
<accession>A0A1X7FJI8</accession>
<dbReference type="InterPro" id="IPR001451">
    <property type="entry name" value="Hexapep"/>
</dbReference>
<dbReference type="AlphaFoldDB" id="A0A1X7FJI8"/>
<dbReference type="Pfam" id="PF00132">
    <property type="entry name" value="Hexapep"/>
    <property type="match status" value="1"/>
</dbReference>
<dbReference type="PANTHER" id="PTHR13061">
    <property type="entry name" value="DYNACTIN SUBUNIT P25"/>
    <property type="match status" value="1"/>
</dbReference>
<gene>
    <name evidence="1" type="ORF">SAMN06295900_10995</name>
</gene>
<keyword evidence="1" id="KW-0808">Transferase</keyword>
<evidence type="ECO:0000313" key="2">
    <source>
        <dbReference type="Proteomes" id="UP000192911"/>
    </source>
</evidence>
<dbReference type="Gene3D" id="2.160.10.10">
    <property type="entry name" value="Hexapeptide repeat proteins"/>
    <property type="match status" value="1"/>
</dbReference>